<dbReference type="NCBIfam" id="TIGR00103">
    <property type="entry name" value="DNA_YbaB_EbfC"/>
    <property type="match status" value="1"/>
</dbReference>
<accession>A0A8J7TK74</accession>
<evidence type="ECO:0000313" key="5">
    <source>
        <dbReference type="Proteomes" id="UP000664277"/>
    </source>
</evidence>
<dbReference type="SUPFAM" id="SSF82607">
    <property type="entry name" value="YbaB-like"/>
    <property type="match status" value="1"/>
</dbReference>
<evidence type="ECO:0000256" key="2">
    <source>
        <dbReference type="HAMAP-Rule" id="MF_00274"/>
    </source>
</evidence>
<dbReference type="AlphaFoldDB" id="A0A8J7TK74"/>
<comment type="caution">
    <text evidence="4">The sequence shown here is derived from an EMBL/GenBank/DDBJ whole genome shotgun (WGS) entry which is preliminary data.</text>
</comment>
<keyword evidence="1 2" id="KW-0238">DNA-binding</keyword>
<dbReference type="InterPro" id="IPR036894">
    <property type="entry name" value="YbaB-like_sf"/>
</dbReference>
<proteinExistence type="inferred from homology"/>
<feature type="compositionally biased region" description="Basic and acidic residues" evidence="3">
    <location>
        <begin position="82"/>
        <end position="92"/>
    </location>
</feature>
<name>A0A8J7TK74_9BACT</name>
<comment type="function">
    <text evidence="2">Binds to DNA and alters its conformation. May be involved in regulation of gene expression, nucleoid organization and DNA protection.</text>
</comment>
<evidence type="ECO:0000256" key="1">
    <source>
        <dbReference type="ARBA" id="ARBA00023125"/>
    </source>
</evidence>
<keyword evidence="2" id="KW-0963">Cytoplasm</keyword>
<reference evidence="4" key="1">
    <citation type="submission" date="2021-02" db="EMBL/GenBank/DDBJ databases">
        <title>Genome-Resolved Metagenomics of a Microbial Community Performing Photosynthetic Biological Nutrient Removal.</title>
        <authorList>
            <person name="Mcdaniel E.A."/>
        </authorList>
    </citation>
    <scope>NUCLEOTIDE SEQUENCE</scope>
    <source>
        <strain evidence="4">UWPOB_OBS1</strain>
    </source>
</reference>
<dbReference type="EMBL" id="JAFLCK010000002">
    <property type="protein sequence ID" value="MBN8659169.1"/>
    <property type="molecule type" value="Genomic_DNA"/>
</dbReference>
<dbReference type="Gene3D" id="3.30.1310.10">
    <property type="entry name" value="Nucleoid-associated protein YbaB-like domain"/>
    <property type="match status" value="1"/>
</dbReference>
<dbReference type="InterPro" id="IPR004401">
    <property type="entry name" value="YbaB/EbfC"/>
</dbReference>
<dbReference type="Pfam" id="PF02575">
    <property type="entry name" value="YbaB_DNA_bd"/>
    <property type="match status" value="1"/>
</dbReference>
<dbReference type="HAMAP" id="MF_00274">
    <property type="entry name" value="DNA_YbaB_EbfC"/>
    <property type="match status" value="1"/>
</dbReference>
<dbReference type="GO" id="GO:0043590">
    <property type="term" value="C:bacterial nucleoid"/>
    <property type="evidence" value="ECO:0007669"/>
    <property type="project" value="UniProtKB-UniRule"/>
</dbReference>
<evidence type="ECO:0000256" key="3">
    <source>
        <dbReference type="SAM" id="MobiDB-lite"/>
    </source>
</evidence>
<comment type="subcellular location">
    <subcellularLocation>
        <location evidence="2">Cytoplasm</location>
        <location evidence="2">Nucleoid</location>
    </subcellularLocation>
</comment>
<organism evidence="4 5">
    <name type="scientific">Candidatus Obscuribacter phosphatis</name>
    <dbReference type="NCBI Taxonomy" id="1906157"/>
    <lineage>
        <taxon>Bacteria</taxon>
        <taxon>Bacillati</taxon>
        <taxon>Candidatus Melainabacteria</taxon>
        <taxon>Candidatus Obscuribacterales</taxon>
        <taxon>Candidatus Obscuribacteraceae</taxon>
        <taxon>Candidatus Obscuribacter</taxon>
    </lineage>
</organism>
<comment type="similarity">
    <text evidence="2">Belongs to the YbaB/EbfC family.</text>
</comment>
<dbReference type="GO" id="GO:0005829">
    <property type="term" value="C:cytosol"/>
    <property type="evidence" value="ECO:0007669"/>
    <property type="project" value="TreeGrafter"/>
</dbReference>
<evidence type="ECO:0000313" key="4">
    <source>
        <dbReference type="EMBL" id="MBN8659169.1"/>
    </source>
</evidence>
<dbReference type="PANTHER" id="PTHR33449:SF1">
    <property type="entry name" value="NUCLEOID-ASSOCIATED PROTEIN YBAB"/>
    <property type="match status" value="1"/>
</dbReference>
<gene>
    <name evidence="4" type="ORF">J0M35_02320</name>
</gene>
<dbReference type="PANTHER" id="PTHR33449">
    <property type="entry name" value="NUCLEOID-ASSOCIATED PROTEIN YBAB"/>
    <property type="match status" value="1"/>
</dbReference>
<feature type="region of interest" description="Disordered" evidence="3">
    <location>
        <begin position="82"/>
        <end position="105"/>
    </location>
</feature>
<dbReference type="PIRSF" id="PIRSF004555">
    <property type="entry name" value="UCP004555"/>
    <property type="match status" value="1"/>
</dbReference>
<dbReference type="GO" id="GO:0003677">
    <property type="term" value="F:DNA binding"/>
    <property type="evidence" value="ECO:0007669"/>
    <property type="project" value="UniProtKB-UniRule"/>
</dbReference>
<comment type="subunit">
    <text evidence="2">Homodimer.</text>
</comment>
<sequence>MQPDFEQIMRSMSKAQEQLMKVQGELSNTVVEGQAGGGAVKITCNGEFSFKSLKIKPEAVDLSDLSMLEDLILAAVNDASRKAKEAGEEKMKSSMSGIPMPPGLF</sequence>
<dbReference type="Proteomes" id="UP000664277">
    <property type="component" value="Unassembled WGS sequence"/>
</dbReference>
<protein>
    <recommendedName>
        <fullName evidence="2">Nucleoid-associated protein J0M35_02320</fullName>
    </recommendedName>
</protein>